<organism evidence="2 3">
    <name type="scientific">Gigaspora margarita</name>
    <dbReference type="NCBI Taxonomy" id="4874"/>
    <lineage>
        <taxon>Eukaryota</taxon>
        <taxon>Fungi</taxon>
        <taxon>Fungi incertae sedis</taxon>
        <taxon>Mucoromycota</taxon>
        <taxon>Glomeromycotina</taxon>
        <taxon>Glomeromycetes</taxon>
        <taxon>Diversisporales</taxon>
        <taxon>Gigasporaceae</taxon>
        <taxon>Gigaspora</taxon>
    </lineage>
</organism>
<evidence type="ECO:0000313" key="2">
    <source>
        <dbReference type="EMBL" id="CAG8847397.1"/>
    </source>
</evidence>
<dbReference type="Proteomes" id="UP000789901">
    <property type="component" value="Unassembled WGS sequence"/>
</dbReference>
<proteinExistence type="predicted"/>
<accession>A0ABN7X3R7</accession>
<keyword evidence="3" id="KW-1185">Reference proteome</keyword>
<evidence type="ECO:0000256" key="1">
    <source>
        <dbReference type="SAM" id="MobiDB-lite"/>
    </source>
</evidence>
<reference evidence="2 3" key="1">
    <citation type="submission" date="2021-06" db="EMBL/GenBank/DDBJ databases">
        <authorList>
            <person name="Kallberg Y."/>
            <person name="Tangrot J."/>
            <person name="Rosling A."/>
        </authorList>
    </citation>
    <scope>NUCLEOTIDE SEQUENCE [LARGE SCALE GENOMIC DNA]</scope>
    <source>
        <strain evidence="2 3">120-4 pot B 10/14</strain>
    </source>
</reference>
<gene>
    <name evidence="2" type="ORF">GMARGA_LOCUS38648</name>
</gene>
<name>A0ABN7X3R7_GIGMA</name>
<feature type="compositionally biased region" description="Polar residues" evidence="1">
    <location>
        <begin position="28"/>
        <end position="43"/>
    </location>
</feature>
<comment type="caution">
    <text evidence="2">The sequence shown here is derived from an EMBL/GenBank/DDBJ whole genome shotgun (WGS) entry which is preliminary data.</text>
</comment>
<sequence>KSLDSSSLYQDSCGYKKECLDAKHGAGSENQESALTRKQLAYS</sequence>
<protein>
    <submittedName>
        <fullName evidence="2">29361_t:CDS:1</fullName>
    </submittedName>
</protein>
<evidence type="ECO:0000313" key="3">
    <source>
        <dbReference type="Proteomes" id="UP000789901"/>
    </source>
</evidence>
<feature type="region of interest" description="Disordered" evidence="1">
    <location>
        <begin position="24"/>
        <end position="43"/>
    </location>
</feature>
<feature type="non-terminal residue" evidence="2">
    <location>
        <position position="1"/>
    </location>
</feature>
<dbReference type="EMBL" id="CAJVQB010087436">
    <property type="protein sequence ID" value="CAG8847397.1"/>
    <property type="molecule type" value="Genomic_DNA"/>
</dbReference>